<comment type="caution">
    <text evidence="1">The sequence shown here is derived from an EMBL/GenBank/DDBJ whole genome shotgun (WGS) entry which is preliminary data.</text>
</comment>
<reference evidence="1" key="1">
    <citation type="journal article" date="2021" name="Nat. Commun.">
        <title>Genetic determinants of endophytism in the Arabidopsis root mycobiome.</title>
        <authorList>
            <person name="Mesny F."/>
            <person name="Miyauchi S."/>
            <person name="Thiergart T."/>
            <person name="Pickel B."/>
            <person name="Atanasova L."/>
            <person name="Karlsson M."/>
            <person name="Huettel B."/>
            <person name="Barry K.W."/>
            <person name="Haridas S."/>
            <person name="Chen C."/>
            <person name="Bauer D."/>
            <person name="Andreopoulos W."/>
            <person name="Pangilinan J."/>
            <person name="LaButti K."/>
            <person name="Riley R."/>
            <person name="Lipzen A."/>
            <person name="Clum A."/>
            <person name="Drula E."/>
            <person name="Henrissat B."/>
            <person name="Kohler A."/>
            <person name="Grigoriev I.V."/>
            <person name="Martin F.M."/>
            <person name="Hacquard S."/>
        </authorList>
    </citation>
    <scope>NUCLEOTIDE SEQUENCE</scope>
    <source>
        <strain evidence="1">MPI-SDFR-AT-0073</strain>
    </source>
</reference>
<accession>A0A9P8ZYT3</accession>
<sequence length="75" mass="8450">MQRIEFAHSVVNDFRGTLLKSLNTQPLVKQGKRTVLVALESIYSMNCDVCPLLELVGTRGYHGDISRSGEYSFRC</sequence>
<keyword evidence="2" id="KW-1185">Reference proteome</keyword>
<protein>
    <submittedName>
        <fullName evidence="1">Uncharacterized protein</fullName>
    </submittedName>
</protein>
<gene>
    <name evidence="1" type="ORF">BKA67DRAFT_551815</name>
</gene>
<dbReference type="AlphaFoldDB" id="A0A9P8ZYT3"/>
<dbReference type="Proteomes" id="UP000758603">
    <property type="component" value="Unassembled WGS sequence"/>
</dbReference>
<dbReference type="InterPro" id="IPR015421">
    <property type="entry name" value="PyrdxlP-dep_Trfase_major"/>
</dbReference>
<evidence type="ECO:0000313" key="2">
    <source>
        <dbReference type="Proteomes" id="UP000758603"/>
    </source>
</evidence>
<dbReference type="EMBL" id="JAGPXC010000002">
    <property type="protein sequence ID" value="KAH6656402.1"/>
    <property type="molecule type" value="Genomic_DNA"/>
</dbReference>
<dbReference type="OrthoDB" id="2382073at2759"/>
<name>A0A9P8ZYT3_9PEZI</name>
<organism evidence="1 2">
    <name type="scientific">Truncatella angustata</name>
    <dbReference type="NCBI Taxonomy" id="152316"/>
    <lineage>
        <taxon>Eukaryota</taxon>
        <taxon>Fungi</taxon>
        <taxon>Dikarya</taxon>
        <taxon>Ascomycota</taxon>
        <taxon>Pezizomycotina</taxon>
        <taxon>Sordariomycetes</taxon>
        <taxon>Xylariomycetidae</taxon>
        <taxon>Amphisphaeriales</taxon>
        <taxon>Sporocadaceae</taxon>
        <taxon>Truncatella</taxon>
    </lineage>
</organism>
<proteinExistence type="predicted"/>
<evidence type="ECO:0000313" key="1">
    <source>
        <dbReference type="EMBL" id="KAH6656402.1"/>
    </source>
</evidence>
<dbReference type="Gene3D" id="3.40.640.10">
    <property type="entry name" value="Type I PLP-dependent aspartate aminotransferase-like (Major domain)"/>
    <property type="match status" value="1"/>
</dbReference>
<dbReference type="GeneID" id="70130672"/>
<dbReference type="RefSeq" id="XP_045960636.1">
    <property type="nucleotide sequence ID" value="XM_046101780.1"/>
</dbReference>